<dbReference type="EMBL" id="LIBJ01000011">
    <property type="protein sequence ID" value="KRO49436.1"/>
    <property type="molecule type" value="Genomic_DNA"/>
</dbReference>
<reference evidence="2 3" key="1">
    <citation type="submission" date="2015-10" db="EMBL/GenBank/DDBJ databases">
        <title>Metagenome-Assembled Genomes uncover a global brackish microbiome.</title>
        <authorList>
            <person name="Hugerth L.W."/>
            <person name="Larsson J."/>
            <person name="Alneberg J."/>
            <person name="Lindh M.V."/>
            <person name="Legrand C."/>
            <person name="Pinhassi J."/>
            <person name="Andersson A.F."/>
        </authorList>
    </citation>
    <scope>NUCLEOTIDE SEQUENCE [LARGE SCALE GENOMIC DNA]</scope>
    <source>
        <strain evidence="2">BACL6 MAG-120924-bin43</strain>
    </source>
</reference>
<dbReference type="InterPro" id="IPR012348">
    <property type="entry name" value="RNR-like"/>
</dbReference>
<dbReference type="Gene3D" id="3.40.50.720">
    <property type="entry name" value="NAD(P)-binding Rossmann-like Domain"/>
    <property type="match status" value="1"/>
</dbReference>
<dbReference type="PANTHER" id="PTHR30388:SF6">
    <property type="entry name" value="XANTHINE DEHYDROGENASE SUBUNIT A-RELATED"/>
    <property type="match status" value="1"/>
</dbReference>
<evidence type="ECO:0000313" key="2">
    <source>
        <dbReference type="EMBL" id="KRO49436.1"/>
    </source>
</evidence>
<gene>
    <name evidence="2" type="ORF">ABR75_02120</name>
</gene>
<dbReference type="SMART" id="SM00746">
    <property type="entry name" value="TRASH"/>
    <property type="match status" value="1"/>
</dbReference>
<dbReference type="InterPro" id="IPR027051">
    <property type="entry name" value="XdhC_Rossmann_dom"/>
</dbReference>
<dbReference type="Pfam" id="PF04945">
    <property type="entry name" value="YHS"/>
    <property type="match status" value="1"/>
</dbReference>
<dbReference type="InterPro" id="IPR003777">
    <property type="entry name" value="XdhC_CoxI"/>
</dbReference>
<dbReference type="Proteomes" id="UP000051017">
    <property type="component" value="Unassembled WGS sequence"/>
</dbReference>
<accession>A0A0R2QGZ0</accession>
<dbReference type="Pfam" id="PF13478">
    <property type="entry name" value="XdhC_C"/>
    <property type="match status" value="1"/>
</dbReference>
<evidence type="ECO:0000313" key="3">
    <source>
        <dbReference type="Proteomes" id="UP000051017"/>
    </source>
</evidence>
<comment type="caution">
    <text evidence="2">The sequence shown here is derived from an EMBL/GenBank/DDBJ whole genome shotgun (WGS) entry which is preliminary data.</text>
</comment>
<dbReference type="InterPro" id="IPR011017">
    <property type="entry name" value="TRASH_dom"/>
</dbReference>
<proteinExistence type="predicted"/>
<dbReference type="AlphaFoldDB" id="A0A0R2QGZ0"/>
<name>A0A0R2QGZ0_9ACTN</name>
<dbReference type="SUPFAM" id="SSF47240">
    <property type="entry name" value="Ferritin-like"/>
    <property type="match status" value="1"/>
</dbReference>
<sequence>MGDQTLDSWAVLSKAVELAKLGEDFVLATVVWRQGPSSGQHGSRAIVMASGEIHGWIGGACAEPVLLREAQRALADRKPRLLMLGESEQLGALAEGITQIAISCQSDGALQIYLEPVQITPHLVVVGRSPMAHTLHDLAVSLDWRAEIIDGTDFSSADFDARSLVVIATQGHGDEELTEVAIAGKPAYVGLVASRRRGEAVLGYLADKGIAQDLLENVRVPAGLDLGHTNHREMAVAVLAQLVQLRAAGKIVTSSVMTTKLVVDPICGMTVNADRTSQVVEFNGVSYFFCCLGCRDTFAKEPIAYVSKEARC</sequence>
<dbReference type="GO" id="GO:0016491">
    <property type="term" value="F:oxidoreductase activity"/>
    <property type="evidence" value="ECO:0007669"/>
    <property type="project" value="InterPro"/>
</dbReference>
<dbReference type="Pfam" id="PF02625">
    <property type="entry name" value="XdhC_CoxI"/>
    <property type="match status" value="1"/>
</dbReference>
<dbReference type="PANTHER" id="PTHR30388">
    <property type="entry name" value="ALDEHYDE OXIDOREDUCTASE MOLYBDENUM COFACTOR ASSEMBLY PROTEIN"/>
    <property type="match status" value="1"/>
</dbReference>
<organism evidence="2 3">
    <name type="scientific">Acidimicrobiia bacterium BACL6 MAG-120924-bin43</name>
    <dbReference type="NCBI Taxonomy" id="1655583"/>
    <lineage>
        <taxon>Bacteria</taxon>
        <taxon>Bacillati</taxon>
        <taxon>Actinomycetota</taxon>
        <taxon>Acidimicrobiia</taxon>
        <taxon>acIV cluster</taxon>
    </lineage>
</organism>
<dbReference type="InterPro" id="IPR052698">
    <property type="entry name" value="MoCofactor_Util/Proc"/>
</dbReference>
<dbReference type="Gene3D" id="1.10.620.20">
    <property type="entry name" value="Ribonucleotide Reductase, subunit A"/>
    <property type="match status" value="1"/>
</dbReference>
<dbReference type="InterPro" id="IPR009078">
    <property type="entry name" value="Ferritin-like_SF"/>
</dbReference>
<protein>
    <recommendedName>
        <fullName evidence="1">TRASH domain-containing protein</fullName>
    </recommendedName>
</protein>
<evidence type="ECO:0000259" key="1">
    <source>
        <dbReference type="SMART" id="SM00746"/>
    </source>
</evidence>
<feature type="domain" description="TRASH" evidence="1">
    <location>
        <begin position="264"/>
        <end position="302"/>
    </location>
</feature>
<dbReference type="InterPro" id="IPR007029">
    <property type="entry name" value="YHS_dom"/>
</dbReference>